<dbReference type="EMBL" id="VCMV01000012">
    <property type="protein sequence ID" value="KAB0267861.1"/>
    <property type="molecule type" value="Genomic_DNA"/>
</dbReference>
<gene>
    <name evidence="1" type="ORF">FEZ63_07565</name>
</gene>
<dbReference type="Pfam" id="PF06169">
    <property type="entry name" value="DUF982"/>
    <property type="match status" value="1"/>
</dbReference>
<dbReference type="Proteomes" id="UP000325684">
    <property type="component" value="Unassembled WGS sequence"/>
</dbReference>
<dbReference type="Gene3D" id="6.10.250.730">
    <property type="match status" value="1"/>
</dbReference>
<dbReference type="InterPro" id="IPR010385">
    <property type="entry name" value="DUF982"/>
</dbReference>
<reference evidence="1 2" key="1">
    <citation type="journal article" date="2019" name="Microorganisms">
        <title>Genome Insights into the Novel Species Microvirga brassicacearum, a Rapeseed Endophyte with Biotechnological Potential.</title>
        <authorList>
            <person name="Jimenez-Gomez A."/>
            <person name="Saati-Santamaria Z."/>
            <person name="Igual J.M."/>
            <person name="Rivas R."/>
            <person name="Mateos P.F."/>
            <person name="Garcia-Fraile P."/>
        </authorList>
    </citation>
    <scope>NUCLEOTIDE SEQUENCE [LARGE SCALE GENOMIC DNA]</scope>
    <source>
        <strain evidence="1 2">CDVBN77</strain>
    </source>
</reference>
<name>A0A5N3PDS2_9HYPH</name>
<evidence type="ECO:0000313" key="2">
    <source>
        <dbReference type="Proteomes" id="UP000325684"/>
    </source>
</evidence>
<organism evidence="1 2">
    <name type="scientific">Microvirga brassicacearum</name>
    <dbReference type="NCBI Taxonomy" id="2580413"/>
    <lineage>
        <taxon>Bacteria</taxon>
        <taxon>Pseudomonadati</taxon>
        <taxon>Pseudomonadota</taxon>
        <taxon>Alphaproteobacteria</taxon>
        <taxon>Hyphomicrobiales</taxon>
        <taxon>Methylobacteriaceae</taxon>
        <taxon>Microvirga</taxon>
    </lineage>
</organism>
<evidence type="ECO:0000313" key="1">
    <source>
        <dbReference type="EMBL" id="KAB0267861.1"/>
    </source>
</evidence>
<protein>
    <submittedName>
        <fullName evidence="1">DUF982 domain-containing protein</fullName>
    </submittedName>
</protein>
<sequence length="81" mass="8756">MTGQAFSGPVVVCTRAGRRIVSRVDEAAEILLYEVPGMAQGDHLVRTAMKACHDVLQGRGELENARTIFEAAMREVGLLAD</sequence>
<dbReference type="AlphaFoldDB" id="A0A5N3PDS2"/>
<accession>A0A5N3PDS2</accession>
<proteinExistence type="predicted"/>
<keyword evidence="2" id="KW-1185">Reference proteome</keyword>
<dbReference type="OrthoDB" id="8084653at2"/>
<dbReference type="RefSeq" id="WP_150943028.1">
    <property type="nucleotide sequence ID" value="NZ_VCMV01000012.1"/>
</dbReference>
<comment type="caution">
    <text evidence="1">The sequence shown here is derived from an EMBL/GenBank/DDBJ whole genome shotgun (WGS) entry which is preliminary data.</text>
</comment>